<dbReference type="STRING" id="448.Lery_2577"/>
<dbReference type="EMBL" id="LNYA01000034">
    <property type="protein sequence ID" value="KTC94410.1"/>
    <property type="molecule type" value="Genomic_DNA"/>
</dbReference>
<organism evidence="2 3">
    <name type="scientific">Legionella erythra</name>
    <dbReference type="NCBI Taxonomy" id="448"/>
    <lineage>
        <taxon>Bacteria</taxon>
        <taxon>Pseudomonadati</taxon>
        <taxon>Pseudomonadota</taxon>
        <taxon>Gammaproteobacteria</taxon>
        <taxon>Legionellales</taxon>
        <taxon>Legionellaceae</taxon>
        <taxon>Legionella</taxon>
    </lineage>
</organism>
<dbReference type="Proteomes" id="UP000054773">
    <property type="component" value="Unassembled WGS sequence"/>
</dbReference>
<gene>
    <name evidence="2" type="ORF">Lery_2577</name>
</gene>
<evidence type="ECO:0000313" key="3">
    <source>
        <dbReference type="Proteomes" id="UP000054773"/>
    </source>
</evidence>
<feature type="transmembrane region" description="Helical" evidence="1">
    <location>
        <begin position="243"/>
        <end position="271"/>
    </location>
</feature>
<name>A0A0W0TFQ1_LEGER</name>
<dbReference type="AlphaFoldDB" id="A0A0W0TFQ1"/>
<evidence type="ECO:0008006" key="4">
    <source>
        <dbReference type="Google" id="ProtNLM"/>
    </source>
</evidence>
<keyword evidence="1" id="KW-1133">Transmembrane helix</keyword>
<evidence type="ECO:0000256" key="1">
    <source>
        <dbReference type="SAM" id="Phobius"/>
    </source>
</evidence>
<sequence>MVTSSILIYGKTTETKNRFVEQFTQINLGHRDTLQPSLVHNRDATHFREYNYWILDTSYQQSLSLYCPSVDAVLYFVESWDEHQITQDINALKAINPAMPLLFVGMSSKDDLPFMSIADYPALWLDNMADINRENILQLLNQMIDEKKRRDKEAVLFFPKIAWTPMAKAKDCTLAGSRLHQALEQLEEQLKSASPEAADAIAQSTEKLMLAWQRLEDRETIIATYLNECQIHLYGKHYRLAQAVFTVAIMATLTMAAAVVGFGIGFGLGLWSGPGAFFSGIIAGTAAAKVALASGVVGTVAGGLIAYGLFKSNPIAQAANDVTETMMMFPEYMDTDL</sequence>
<keyword evidence="1" id="KW-0812">Transmembrane</keyword>
<reference evidence="2 3" key="1">
    <citation type="submission" date="2015-11" db="EMBL/GenBank/DDBJ databases">
        <title>Genomic analysis of 38 Legionella species identifies large and diverse effector repertoires.</title>
        <authorList>
            <person name="Burstein D."/>
            <person name="Amaro F."/>
            <person name="Zusman T."/>
            <person name="Lifshitz Z."/>
            <person name="Cohen O."/>
            <person name="Gilbert J.A."/>
            <person name="Pupko T."/>
            <person name="Shuman H.A."/>
            <person name="Segal G."/>
        </authorList>
    </citation>
    <scope>NUCLEOTIDE SEQUENCE [LARGE SCALE GENOMIC DNA]</scope>
    <source>
        <strain evidence="2 3">SE-32A-C8</strain>
    </source>
</reference>
<protein>
    <recommendedName>
        <fullName evidence="4">Rho GTPase (Miro-like)</fullName>
    </recommendedName>
</protein>
<keyword evidence="3" id="KW-1185">Reference proteome</keyword>
<accession>A0A0W0TFQ1</accession>
<evidence type="ECO:0000313" key="2">
    <source>
        <dbReference type="EMBL" id="KTC94410.1"/>
    </source>
</evidence>
<keyword evidence="1" id="KW-0472">Membrane</keyword>
<dbReference type="PATRIC" id="fig|448.7.peg.2702"/>
<dbReference type="OrthoDB" id="5653687at2"/>
<proteinExistence type="predicted"/>
<feature type="transmembrane region" description="Helical" evidence="1">
    <location>
        <begin position="277"/>
        <end position="310"/>
    </location>
</feature>
<dbReference type="RefSeq" id="WP_058527664.1">
    <property type="nucleotide sequence ID" value="NZ_CAAAHY010000013.1"/>
</dbReference>
<comment type="caution">
    <text evidence="2">The sequence shown here is derived from an EMBL/GenBank/DDBJ whole genome shotgun (WGS) entry which is preliminary data.</text>
</comment>